<keyword evidence="5" id="KW-0560">Oxidoreductase</keyword>
<dbReference type="EC" id="1.17.4.1" evidence="3"/>
<dbReference type="SUPFAM" id="SSF47240">
    <property type="entry name" value="Ferritin-like"/>
    <property type="match status" value="2"/>
</dbReference>
<dbReference type="InterPro" id="IPR009078">
    <property type="entry name" value="Ferritin-like_SF"/>
</dbReference>
<dbReference type="GO" id="GO:0009263">
    <property type="term" value="P:deoxyribonucleotide biosynthetic process"/>
    <property type="evidence" value="ECO:0007669"/>
    <property type="project" value="UniProtKB-KW"/>
</dbReference>
<dbReference type="PROSITE" id="PS00368">
    <property type="entry name" value="RIBORED_SMALL"/>
    <property type="match status" value="2"/>
</dbReference>
<evidence type="ECO:0000313" key="8">
    <source>
        <dbReference type="EMBL" id="PCG72649.1"/>
    </source>
</evidence>
<evidence type="ECO:0000256" key="1">
    <source>
        <dbReference type="ARBA" id="ARBA00001962"/>
    </source>
</evidence>
<gene>
    <name evidence="8" type="ORF">B5V51_604</name>
</gene>
<dbReference type="CDD" id="cd01049">
    <property type="entry name" value="RNRR2"/>
    <property type="match status" value="2"/>
</dbReference>
<dbReference type="EMBL" id="NWSH01001095">
    <property type="protein sequence ID" value="PCG72649.1"/>
    <property type="molecule type" value="Genomic_DNA"/>
</dbReference>
<keyword evidence="7" id="KW-0215">Deoxyribonucleotide synthesis</keyword>
<evidence type="ECO:0000256" key="3">
    <source>
        <dbReference type="ARBA" id="ARBA00012274"/>
    </source>
</evidence>
<organism evidence="8">
    <name type="scientific">Heliothis virescens</name>
    <name type="common">Tobacco budworm moth</name>
    <dbReference type="NCBI Taxonomy" id="7102"/>
    <lineage>
        <taxon>Eukaryota</taxon>
        <taxon>Metazoa</taxon>
        <taxon>Ecdysozoa</taxon>
        <taxon>Arthropoda</taxon>
        <taxon>Hexapoda</taxon>
        <taxon>Insecta</taxon>
        <taxon>Pterygota</taxon>
        <taxon>Neoptera</taxon>
        <taxon>Endopterygota</taxon>
        <taxon>Lepidoptera</taxon>
        <taxon>Glossata</taxon>
        <taxon>Ditrysia</taxon>
        <taxon>Noctuoidea</taxon>
        <taxon>Noctuidae</taxon>
        <taxon>Heliothinae</taxon>
        <taxon>Heliothis</taxon>
    </lineage>
</organism>
<dbReference type="GO" id="GO:0046872">
    <property type="term" value="F:metal ion binding"/>
    <property type="evidence" value="ECO:0007669"/>
    <property type="project" value="UniProtKB-KW"/>
</dbReference>
<evidence type="ECO:0000256" key="7">
    <source>
        <dbReference type="ARBA" id="ARBA00023116"/>
    </source>
</evidence>
<dbReference type="Gene3D" id="1.10.620.20">
    <property type="entry name" value="Ribonucleotide Reductase, subunit A"/>
    <property type="match status" value="2"/>
</dbReference>
<comment type="similarity">
    <text evidence="2">Belongs to the ribonucleoside diphosphate reductase small chain family.</text>
</comment>
<dbReference type="STRING" id="7102.A0A2A4JLF6"/>
<dbReference type="AlphaFoldDB" id="A0A2A4JLF6"/>
<dbReference type="FunFam" id="1.10.620.20:FF:000004">
    <property type="entry name" value="Ribonucleoside-diphosphate reductase subunit M2 B"/>
    <property type="match status" value="1"/>
</dbReference>
<keyword evidence="4" id="KW-0479">Metal-binding</keyword>
<name>A0A2A4JLF6_HELVI</name>
<keyword evidence="6" id="KW-0408">Iron</keyword>
<comment type="cofactor">
    <cofactor evidence="1">
        <name>Fe cation</name>
        <dbReference type="ChEBI" id="CHEBI:24875"/>
    </cofactor>
</comment>
<dbReference type="Pfam" id="PF00268">
    <property type="entry name" value="Ribonuc_red_sm"/>
    <property type="match status" value="2"/>
</dbReference>
<dbReference type="PANTHER" id="PTHR23409">
    <property type="entry name" value="RIBONUCLEOSIDE-DIPHOSPHATE REDUCTASE SMALL CHAIN"/>
    <property type="match status" value="1"/>
</dbReference>
<proteinExistence type="inferred from homology"/>
<dbReference type="GO" id="GO:0004748">
    <property type="term" value="F:ribonucleoside-diphosphate reductase activity, thioredoxin disulfide as acceptor"/>
    <property type="evidence" value="ECO:0007669"/>
    <property type="project" value="UniProtKB-EC"/>
</dbReference>
<dbReference type="InterPro" id="IPR030475">
    <property type="entry name" value="RNR_small_AS"/>
</dbReference>
<evidence type="ECO:0000256" key="6">
    <source>
        <dbReference type="ARBA" id="ARBA00023004"/>
    </source>
</evidence>
<evidence type="ECO:0000256" key="4">
    <source>
        <dbReference type="ARBA" id="ARBA00022723"/>
    </source>
</evidence>
<comment type="caution">
    <text evidence="8">The sequence shown here is derived from an EMBL/GenBank/DDBJ whole genome shotgun (WGS) entry which is preliminary data.</text>
</comment>
<dbReference type="PANTHER" id="PTHR23409:SF18">
    <property type="entry name" value="RIBONUCLEOSIDE-DIPHOSPHATE REDUCTASE SUBUNIT M2"/>
    <property type="match status" value="1"/>
</dbReference>
<dbReference type="InterPro" id="IPR000358">
    <property type="entry name" value="RNR_small_fam"/>
</dbReference>
<accession>A0A2A4JLF6</accession>
<dbReference type="InterPro" id="IPR033909">
    <property type="entry name" value="RNR_small"/>
</dbReference>
<sequence>MPPVYNKENLHNEFGKSVHLKSPVKNNVLAERSENLSGDSMDVEGKNMEVVEFDPQKEPLLRDNPRRFVIFPIQYPDIWEMYKKAEASFWTVEEVDLSKDMSDWENLKDSERHFIKHVLAFFAASDGIVNENLVERFSQEVQVTEARCFYGFQIAMENVHSEMYSLLIDTYIRDPKERDFLFNAIETLPCVKKKADWALQWIASQSATFAERIIAFAAVEGIFFSGSFASIFWMKKRGLMPGLTFSNELISRDEGLHTDFACLMYKHVVQKPSKDRVLQIIKDAVVIEQEFLTDALPVRLLGMNCELMSDYIEFVADRLLVELIGEKHYNTKNPFDFMNLISLEGKTNFFEKKVSEYQKWGVMANQMDNDMSDWENLKDSERHFIKHVLAFFAASDGIVNENLVERFSQEVQVTEARCFYGFQIAMENVHSEMYSLLIDTYIRDPKERDFLFNAIETLPCVKKKADWALQWIASQSATFAERIIAFAAVEGIFFSGSFASIFWMKKRGLMPGLTFSNELISRDEGLHTDFACLMYKHVVQKPSKDRVLQIIKDAVVIEQEFLTDALPVRLLGMNCELMSDYIEFVADRLLVELIGEKHYNTKNPFDFMNLISLEGKTNFFEKKVSEYQKWGVMANQMDNVFTLDAEF</sequence>
<evidence type="ECO:0000256" key="2">
    <source>
        <dbReference type="ARBA" id="ARBA00009303"/>
    </source>
</evidence>
<dbReference type="InterPro" id="IPR012348">
    <property type="entry name" value="RNR-like"/>
</dbReference>
<dbReference type="GO" id="GO:0005829">
    <property type="term" value="C:cytosol"/>
    <property type="evidence" value="ECO:0007669"/>
    <property type="project" value="TreeGrafter"/>
</dbReference>
<protein>
    <recommendedName>
        <fullName evidence="3">ribonucleoside-diphosphate reductase</fullName>
        <ecNumber evidence="3">1.17.4.1</ecNumber>
    </recommendedName>
</protein>
<reference evidence="8" key="1">
    <citation type="submission" date="2017-09" db="EMBL/GenBank/DDBJ databases">
        <title>Contemporary evolution of a Lepidopteran species, Heliothis virescens, in response to modern agricultural practices.</title>
        <authorList>
            <person name="Fritz M.L."/>
            <person name="Deyonke A.M."/>
            <person name="Papanicolaou A."/>
            <person name="Micinski S."/>
            <person name="Westbrook J."/>
            <person name="Gould F."/>
        </authorList>
    </citation>
    <scope>NUCLEOTIDE SEQUENCE [LARGE SCALE GENOMIC DNA]</scope>
    <source>
        <strain evidence="8">HvINT-</strain>
        <tissue evidence="8">Whole body</tissue>
    </source>
</reference>
<evidence type="ECO:0000256" key="5">
    <source>
        <dbReference type="ARBA" id="ARBA00023002"/>
    </source>
</evidence>